<feature type="region of interest" description="Disordered" evidence="2">
    <location>
        <begin position="274"/>
        <end position="349"/>
    </location>
</feature>
<comment type="caution">
    <text evidence="3">The sequence shown here is derived from an EMBL/GenBank/DDBJ whole genome shotgun (WGS) entry which is preliminary data.</text>
</comment>
<feature type="compositionally biased region" description="Basic and acidic residues" evidence="2">
    <location>
        <begin position="31"/>
        <end position="45"/>
    </location>
</feature>
<evidence type="ECO:0000313" key="3">
    <source>
        <dbReference type="EMBL" id="KAF5863067.1"/>
    </source>
</evidence>
<feature type="compositionally biased region" description="Acidic residues" evidence="2">
    <location>
        <begin position="318"/>
        <end position="327"/>
    </location>
</feature>
<dbReference type="Gene3D" id="1.10.287.1490">
    <property type="match status" value="1"/>
</dbReference>
<reference evidence="3 4" key="1">
    <citation type="submission" date="2019-04" db="EMBL/GenBank/DDBJ databases">
        <title>Aspergillus burnettii sp. nov., novel species from soil in southeast Queensland.</title>
        <authorList>
            <person name="Gilchrist C.L.M."/>
            <person name="Pitt J.I."/>
            <person name="Lange L."/>
            <person name="Lacey H.J."/>
            <person name="Vuong D."/>
            <person name="Midgley D.J."/>
            <person name="Greenfield P."/>
            <person name="Bradbury M."/>
            <person name="Lacey E."/>
            <person name="Busk P.K."/>
            <person name="Pilgaard B."/>
            <person name="Chooi Y.H."/>
            <person name="Piggott A.M."/>
        </authorList>
    </citation>
    <scope>NUCLEOTIDE SEQUENCE [LARGE SCALE GENOMIC DNA]</scope>
    <source>
        <strain evidence="3 4">FRR 5400</strain>
    </source>
</reference>
<feature type="region of interest" description="Disordered" evidence="2">
    <location>
        <begin position="371"/>
        <end position="399"/>
    </location>
</feature>
<feature type="compositionally biased region" description="Pro residues" evidence="2">
    <location>
        <begin position="335"/>
        <end position="345"/>
    </location>
</feature>
<evidence type="ECO:0000256" key="2">
    <source>
        <dbReference type="SAM" id="MobiDB-lite"/>
    </source>
</evidence>
<organism evidence="3 4">
    <name type="scientific">Petromyces alliaceus</name>
    <name type="common">Aspergillus alliaceus</name>
    <dbReference type="NCBI Taxonomy" id="209559"/>
    <lineage>
        <taxon>Eukaryota</taxon>
        <taxon>Fungi</taxon>
        <taxon>Dikarya</taxon>
        <taxon>Ascomycota</taxon>
        <taxon>Pezizomycotina</taxon>
        <taxon>Eurotiomycetes</taxon>
        <taxon>Eurotiomycetidae</taxon>
        <taxon>Eurotiales</taxon>
        <taxon>Aspergillaceae</taxon>
        <taxon>Aspergillus</taxon>
        <taxon>Aspergillus subgen. Circumdati</taxon>
    </lineage>
</organism>
<evidence type="ECO:0000313" key="4">
    <source>
        <dbReference type="Proteomes" id="UP000541154"/>
    </source>
</evidence>
<dbReference type="EMBL" id="SPNV01000059">
    <property type="protein sequence ID" value="KAF5863067.1"/>
    <property type="molecule type" value="Genomic_DNA"/>
</dbReference>
<keyword evidence="1" id="KW-0175">Coiled coil</keyword>
<feature type="region of interest" description="Disordered" evidence="2">
    <location>
        <begin position="31"/>
        <end position="57"/>
    </location>
</feature>
<feature type="compositionally biased region" description="Polar residues" evidence="2">
    <location>
        <begin position="380"/>
        <end position="398"/>
    </location>
</feature>
<accession>A0A8H6A9B9</accession>
<sequence>MSDLPDHIDEFTVSNEDLDNQIQGLTIEEPAHYTRQDKGRRRGDEPVNGARASSNCQHDERELHSLLTDGYYTSKKNEELRGTINELIEENAKCQQTLEEQEQELQRTRRELRDTQSNFDNQEQYVRSAEDAYEKNLEEVERYKQLLRNVRKEAKGLKDELRFRNQTNEDLQNALNGTKETIAAYQLRMDQLDSESWVSDVDAWRRNLEDEKEILCEMLFRVVRNSEKMVRLFPSHLQTLDDRMLLDPAGPANESAEGSRRSYYQANALRQVLSHGRGENVGDLDNTPMDILRPTSEDGNQPPYPTLQEELQNLENQDSWDMEEESESEYRPPETTHPPPAPLPPEGDSELRKRILDRNIQLPMEKIDLDQDGDGWFHMSGTSSQDARTSGPSQNGVSQPVEPCLSTMNCELTQAIQEIVECVMSDVETARCKRVLAQRMDIDFVQLIRKRPLPLGESVLIRKKNIIQQEQKKLRWKRSVRNDTLPDEWLALYGLKATPENKLPPDSLFPKRVTANMLNFVVPLVTFPTATPAPPSQPLANPIESKNASAGPRNEDKKNAPKRFRSLRPKQAGVIYFSRKTKATARQRPPTPRVRPILDLRRIKISPSLQIAGFQADHDAAVAEDPSILAMRYDISHFYMNVNDELVPIQGPYIYVEGKIAQEIEEPAKQGYDPGWQNPSPISGSSTGGKWWLLLLCVAILWCMWPSGETNKKRWKEANEVPEDLHTRLKENRNSEFEFIQKLAYEMAMRSDFDLVMMG</sequence>
<feature type="coiled-coil region" evidence="1">
    <location>
        <begin position="77"/>
        <end position="195"/>
    </location>
</feature>
<proteinExistence type="predicted"/>
<gene>
    <name evidence="3" type="ORF">ETB97_010635</name>
</gene>
<protein>
    <submittedName>
        <fullName evidence="3">Uncharacterized protein</fullName>
    </submittedName>
</protein>
<dbReference type="Proteomes" id="UP000541154">
    <property type="component" value="Unassembled WGS sequence"/>
</dbReference>
<evidence type="ECO:0000256" key="1">
    <source>
        <dbReference type="SAM" id="Coils"/>
    </source>
</evidence>
<name>A0A8H6A9B9_PETAA</name>
<dbReference type="AlphaFoldDB" id="A0A8H6A9B9"/>
<keyword evidence="4" id="KW-1185">Reference proteome</keyword>
<feature type="region of interest" description="Disordered" evidence="2">
    <location>
        <begin position="532"/>
        <end position="564"/>
    </location>
</feature>